<accession>A0A7U9KN75</accession>
<reference evidence="2 3" key="1">
    <citation type="submission" date="2018-11" db="EMBL/GenBank/DDBJ databases">
        <title>Whole genome sequence of Streptomyces chrestomyceticus NBRC 13444(T).</title>
        <authorList>
            <person name="Komaki H."/>
            <person name="Tamura T."/>
        </authorList>
    </citation>
    <scope>NUCLEOTIDE SEQUENCE [LARGE SCALE GENOMIC DNA]</scope>
    <source>
        <strain evidence="2 3">NBRC 13444</strain>
    </source>
</reference>
<protein>
    <recommendedName>
        <fullName evidence="4">TnsA-like heteromeric transposase endonuclease subunit</fullName>
    </recommendedName>
</protein>
<sequence length="276" mass="30504">MAVRKPAGASGDSAGLPGELPEDAETTADLPVGIGDRLEARFVDQAGTEQRTLWPDAARGVCLEECGPVRRFPVRHGKRMAPGWWWSATNGRLVHYASGVMRTQVMLLDWDPSIVAIACRPVELTWRERDGTWVRHAPHLMARLADGRGLLADCAGHGDISPRLACRAAVTEAAAAAVGWRYQVLRPPDPVLAANLRWLAGYRHPRYRGGELAVRAAEVFRRPRPLIEGVRELGDPVQVFPVVFHALWRGDLSARLEKPLHERVNVTAAPQGRRQR</sequence>
<dbReference type="OrthoDB" id="3403133at2"/>
<name>A0A7U9KN75_9ACTN</name>
<gene>
    <name evidence="2" type="ORF">OEIGOIKO_00002</name>
</gene>
<dbReference type="NCBIfam" id="NF033179">
    <property type="entry name" value="TnsA_like_Actin"/>
    <property type="match status" value="1"/>
</dbReference>
<proteinExistence type="predicted"/>
<comment type="caution">
    <text evidence="2">The sequence shown here is derived from an EMBL/GenBank/DDBJ whole genome shotgun (WGS) entry which is preliminary data.</text>
</comment>
<organism evidence="2 3">
    <name type="scientific">Streptomyces chrestomyceticus JCM 4735</name>
    <dbReference type="NCBI Taxonomy" id="1306181"/>
    <lineage>
        <taxon>Bacteria</taxon>
        <taxon>Bacillati</taxon>
        <taxon>Actinomycetota</taxon>
        <taxon>Actinomycetes</taxon>
        <taxon>Kitasatosporales</taxon>
        <taxon>Streptomycetaceae</taxon>
        <taxon>Streptomyces</taxon>
    </lineage>
</organism>
<dbReference type="AlphaFoldDB" id="A0A7U9KN75"/>
<feature type="region of interest" description="Disordered" evidence="1">
    <location>
        <begin position="1"/>
        <end position="26"/>
    </location>
</feature>
<evidence type="ECO:0000313" key="3">
    <source>
        <dbReference type="Proteomes" id="UP000287830"/>
    </source>
</evidence>
<evidence type="ECO:0000313" key="2">
    <source>
        <dbReference type="EMBL" id="GCD32291.1"/>
    </source>
</evidence>
<dbReference type="Proteomes" id="UP000287830">
    <property type="component" value="Unassembled WGS sequence"/>
</dbReference>
<evidence type="ECO:0000256" key="1">
    <source>
        <dbReference type="SAM" id="MobiDB-lite"/>
    </source>
</evidence>
<dbReference type="EMBL" id="BHZC01000001">
    <property type="protein sequence ID" value="GCD32291.1"/>
    <property type="molecule type" value="Genomic_DNA"/>
</dbReference>
<evidence type="ECO:0008006" key="4">
    <source>
        <dbReference type="Google" id="ProtNLM"/>
    </source>
</evidence>
<dbReference type="InterPro" id="IPR048000">
    <property type="entry name" value="TnsA-like"/>
</dbReference>